<comment type="subcellular location">
    <subcellularLocation>
        <location evidence="1">Nucleus</location>
    </subcellularLocation>
</comment>
<feature type="compositionally biased region" description="Basic and acidic residues" evidence="4">
    <location>
        <begin position="246"/>
        <end position="273"/>
    </location>
</feature>
<proteinExistence type="inferred from homology"/>
<organism evidence="5">
    <name type="scientific">Lygus hesperus</name>
    <name type="common">Western plant bug</name>
    <dbReference type="NCBI Taxonomy" id="30085"/>
    <lineage>
        <taxon>Eukaryota</taxon>
        <taxon>Metazoa</taxon>
        <taxon>Ecdysozoa</taxon>
        <taxon>Arthropoda</taxon>
        <taxon>Hexapoda</taxon>
        <taxon>Insecta</taxon>
        <taxon>Pterygota</taxon>
        <taxon>Neoptera</taxon>
        <taxon>Paraneoptera</taxon>
        <taxon>Hemiptera</taxon>
        <taxon>Heteroptera</taxon>
        <taxon>Panheteroptera</taxon>
        <taxon>Cimicomorpha</taxon>
        <taxon>Miridae</taxon>
        <taxon>Mirini</taxon>
        <taxon>Lygus</taxon>
    </lineage>
</organism>
<reference evidence="5" key="2">
    <citation type="submission" date="2014-07" db="EMBL/GenBank/DDBJ databases">
        <authorList>
            <person name="Hull J."/>
        </authorList>
    </citation>
    <scope>NUCLEOTIDE SEQUENCE</scope>
</reference>
<evidence type="ECO:0000256" key="4">
    <source>
        <dbReference type="SAM" id="MobiDB-lite"/>
    </source>
</evidence>
<feature type="region of interest" description="Disordered" evidence="4">
    <location>
        <begin position="192"/>
        <end position="303"/>
    </location>
</feature>
<keyword evidence="2" id="KW-0539">Nucleus</keyword>
<accession>A0A0A9YUX8</accession>
<protein>
    <submittedName>
        <fullName evidence="5">Unconventional prefoldin RPB5 interactor</fullName>
    </submittedName>
</protein>
<dbReference type="GO" id="GO:0000122">
    <property type="term" value="P:negative regulation of transcription by RNA polymerase II"/>
    <property type="evidence" value="ECO:0007669"/>
    <property type="project" value="TreeGrafter"/>
</dbReference>
<dbReference type="CDD" id="cd23159">
    <property type="entry name" value="Prefoldin_URI1"/>
    <property type="match status" value="1"/>
</dbReference>
<dbReference type="EMBL" id="GBHO01008696">
    <property type="protein sequence ID" value="JAG34908.1"/>
    <property type="molecule type" value="Transcribed_RNA"/>
</dbReference>
<dbReference type="SUPFAM" id="SSF46579">
    <property type="entry name" value="Prefoldin"/>
    <property type="match status" value="1"/>
</dbReference>
<evidence type="ECO:0000256" key="3">
    <source>
        <dbReference type="ARBA" id="ARBA00038295"/>
    </source>
</evidence>
<evidence type="ECO:0000313" key="5">
    <source>
        <dbReference type="EMBL" id="JAG34908.1"/>
    </source>
</evidence>
<dbReference type="InterPro" id="IPR004127">
    <property type="entry name" value="Prefoldin_subunit_alpha"/>
</dbReference>
<dbReference type="GO" id="GO:0019212">
    <property type="term" value="F:phosphatase inhibitor activity"/>
    <property type="evidence" value="ECO:0007669"/>
    <property type="project" value="TreeGrafter"/>
</dbReference>
<sequence>MDPNQAPFALEHQLISGLIQNRETTEIWERRKKEHEELKGNLSFYTEKMKHRIFAPLGKKAMMKAELIHTNEITVSLGLGWFVKVSAKDAIEICQRRISECDVMLKKCEAERALFEGRRDARLRNEAFGGKEIIEKFDEKEEEKWRDEHREKVKKHKKELAEVKDKVKQTTTETEEDLWKLLDMLELREELEDELSRLGEESGEEDEESDESEESDGDEYDTGENGIDEEPPKEKKRVRFGLDPVAESHEAPDSPPEDPKLVRTTAVKDEISETKPAVAAGGNTVKLSRPASKFKKSRQGNAE</sequence>
<feature type="compositionally biased region" description="Basic residues" evidence="4">
    <location>
        <begin position="292"/>
        <end position="303"/>
    </location>
</feature>
<gene>
    <name evidence="5" type="primary">URI1</name>
    <name evidence="5" type="ORF">CM83_58333</name>
</gene>
<dbReference type="Gene3D" id="1.10.287.370">
    <property type="match status" value="1"/>
</dbReference>
<evidence type="ECO:0000256" key="1">
    <source>
        <dbReference type="ARBA" id="ARBA00004123"/>
    </source>
</evidence>
<feature type="compositionally biased region" description="Acidic residues" evidence="4">
    <location>
        <begin position="201"/>
        <end position="231"/>
    </location>
</feature>
<reference evidence="5" key="1">
    <citation type="journal article" date="2014" name="PLoS ONE">
        <title>Transcriptome-Based Identification of ABC Transporters in the Western Tarnished Plant Bug Lygus hesperus.</title>
        <authorList>
            <person name="Hull J.J."/>
            <person name="Chaney K."/>
            <person name="Geib S.M."/>
            <person name="Fabrick J.A."/>
            <person name="Brent C.S."/>
            <person name="Walsh D."/>
            <person name="Lavine L.C."/>
        </authorList>
    </citation>
    <scope>NUCLEOTIDE SEQUENCE</scope>
</reference>
<dbReference type="Pfam" id="PF02996">
    <property type="entry name" value="Prefoldin"/>
    <property type="match status" value="1"/>
</dbReference>
<dbReference type="GO" id="GO:0003714">
    <property type="term" value="F:transcription corepressor activity"/>
    <property type="evidence" value="ECO:0007669"/>
    <property type="project" value="TreeGrafter"/>
</dbReference>
<dbReference type="GO" id="GO:0005634">
    <property type="term" value="C:nucleus"/>
    <property type="evidence" value="ECO:0007669"/>
    <property type="project" value="UniProtKB-SubCell"/>
</dbReference>
<name>A0A0A9YUX8_LYGHE</name>
<dbReference type="InterPro" id="IPR052255">
    <property type="entry name" value="RNA_pol_II_subunit5-mediator"/>
</dbReference>
<comment type="similarity">
    <text evidence="3">Belongs to the RNA polymerase II subunit 5-mediating protein family.</text>
</comment>
<dbReference type="PANTHER" id="PTHR15111:SF0">
    <property type="entry name" value="UNCONVENTIONAL PREFOLDIN RPB5 INTERACTOR 1"/>
    <property type="match status" value="1"/>
</dbReference>
<evidence type="ECO:0000256" key="2">
    <source>
        <dbReference type="ARBA" id="ARBA00023242"/>
    </source>
</evidence>
<dbReference type="GO" id="GO:0003682">
    <property type="term" value="F:chromatin binding"/>
    <property type="evidence" value="ECO:0007669"/>
    <property type="project" value="TreeGrafter"/>
</dbReference>
<dbReference type="AlphaFoldDB" id="A0A0A9YUX8"/>
<dbReference type="PANTHER" id="PTHR15111">
    <property type="entry name" value="RNA POLYMERASE II SUBUNIT 5-MEDIATING PROTEIN NNX3"/>
    <property type="match status" value="1"/>
</dbReference>
<dbReference type="InterPro" id="IPR009053">
    <property type="entry name" value="Prefoldin"/>
</dbReference>